<evidence type="ECO:0000256" key="1">
    <source>
        <dbReference type="SAM" id="MobiDB-lite"/>
    </source>
</evidence>
<evidence type="ECO:0000313" key="2">
    <source>
        <dbReference type="EMBL" id="GFY85499.1"/>
    </source>
</evidence>
<keyword evidence="3" id="KW-1185">Reference proteome</keyword>
<dbReference type="AlphaFoldDB" id="A0A7J0EHX3"/>
<feature type="region of interest" description="Disordered" evidence="1">
    <location>
        <begin position="46"/>
        <end position="71"/>
    </location>
</feature>
<organism evidence="2 3">
    <name type="scientific">Actinidia rufa</name>
    <dbReference type="NCBI Taxonomy" id="165716"/>
    <lineage>
        <taxon>Eukaryota</taxon>
        <taxon>Viridiplantae</taxon>
        <taxon>Streptophyta</taxon>
        <taxon>Embryophyta</taxon>
        <taxon>Tracheophyta</taxon>
        <taxon>Spermatophyta</taxon>
        <taxon>Magnoliopsida</taxon>
        <taxon>eudicotyledons</taxon>
        <taxon>Gunneridae</taxon>
        <taxon>Pentapetalae</taxon>
        <taxon>asterids</taxon>
        <taxon>Ericales</taxon>
        <taxon>Actinidiaceae</taxon>
        <taxon>Actinidia</taxon>
    </lineage>
</organism>
<evidence type="ECO:0000313" key="3">
    <source>
        <dbReference type="Proteomes" id="UP000585474"/>
    </source>
</evidence>
<proteinExistence type="predicted"/>
<gene>
    <name evidence="2" type="ORF">Acr_04g0002370</name>
</gene>
<reference evidence="2 3" key="1">
    <citation type="submission" date="2019-07" db="EMBL/GenBank/DDBJ databases">
        <title>De Novo Assembly of kiwifruit Actinidia rufa.</title>
        <authorList>
            <person name="Sugita-Konishi S."/>
            <person name="Sato K."/>
            <person name="Mori E."/>
            <person name="Abe Y."/>
            <person name="Kisaki G."/>
            <person name="Hamano K."/>
            <person name="Suezawa K."/>
            <person name="Otani M."/>
            <person name="Fukuda T."/>
            <person name="Manabe T."/>
            <person name="Gomi K."/>
            <person name="Tabuchi M."/>
            <person name="Akimitsu K."/>
            <person name="Kataoka I."/>
        </authorList>
    </citation>
    <scope>NUCLEOTIDE SEQUENCE [LARGE SCALE GENOMIC DNA]</scope>
    <source>
        <strain evidence="3">cv. Fuchu</strain>
    </source>
</reference>
<accession>A0A7J0EHX3</accession>
<name>A0A7J0EHX3_9ERIC</name>
<dbReference type="Proteomes" id="UP000585474">
    <property type="component" value="Unassembled WGS sequence"/>
</dbReference>
<protein>
    <submittedName>
        <fullName evidence="2">Uncharacterized protein</fullName>
    </submittedName>
</protein>
<sequence>MGMEDLKEAFTNLGKEFNTQITEHRNEVNAHLTALEEKSSRKNDYALGDTWYDHSNVRKNDDKDDDDKDDD</sequence>
<dbReference type="EMBL" id="BJWL01000004">
    <property type="protein sequence ID" value="GFY85499.1"/>
    <property type="molecule type" value="Genomic_DNA"/>
</dbReference>
<feature type="compositionally biased region" description="Basic and acidic residues" evidence="1">
    <location>
        <begin position="51"/>
        <end position="62"/>
    </location>
</feature>
<comment type="caution">
    <text evidence="2">The sequence shown here is derived from an EMBL/GenBank/DDBJ whole genome shotgun (WGS) entry which is preliminary data.</text>
</comment>